<dbReference type="RefSeq" id="WP_268944561.1">
    <property type="nucleotide sequence ID" value="NZ_JAPTYD010000109.1"/>
</dbReference>
<name>A0ABT4JBI7_9RHOB</name>
<gene>
    <name evidence="1" type="ORF">OU682_23255</name>
</gene>
<proteinExistence type="predicted"/>
<protein>
    <submittedName>
        <fullName evidence="1">Uncharacterized protein</fullName>
    </submittedName>
</protein>
<reference evidence="1" key="1">
    <citation type="submission" date="2022-12" db="EMBL/GenBank/DDBJ databases">
        <title>Paracoccus sp. EF6 isolated from a lake water.</title>
        <authorList>
            <person name="Liu H."/>
        </authorList>
    </citation>
    <scope>NUCLEOTIDE SEQUENCE</scope>
    <source>
        <strain evidence="1">EF6</strain>
    </source>
</reference>
<organism evidence="1 2">
    <name type="scientific">Paracoccus benzoatiresistens</name>
    <dbReference type="NCBI Taxonomy" id="2997341"/>
    <lineage>
        <taxon>Bacteria</taxon>
        <taxon>Pseudomonadati</taxon>
        <taxon>Pseudomonadota</taxon>
        <taxon>Alphaproteobacteria</taxon>
        <taxon>Rhodobacterales</taxon>
        <taxon>Paracoccaceae</taxon>
        <taxon>Paracoccus</taxon>
    </lineage>
</organism>
<sequence>MLKVSVDDRAVQESPRDPSDRQACVAIPWALNDTATDVLDHFERTMDRVFDHAVHEECCYGVERPPPWPANCLANLFPTDVLLRHEKCSRSKSVRGPVWAYQKQRRAVESSLAGNVRQVFHTPGELSFKIVSTGEA</sequence>
<dbReference type="EMBL" id="JAPTYD010000109">
    <property type="protein sequence ID" value="MCZ0964471.1"/>
    <property type="molecule type" value="Genomic_DNA"/>
</dbReference>
<comment type="caution">
    <text evidence="1">The sequence shown here is derived from an EMBL/GenBank/DDBJ whole genome shotgun (WGS) entry which is preliminary data.</text>
</comment>
<dbReference type="Proteomes" id="UP001149822">
    <property type="component" value="Unassembled WGS sequence"/>
</dbReference>
<evidence type="ECO:0000313" key="2">
    <source>
        <dbReference type="Proteomes" id="UP001149822"/>
    </source>
</evidence>
<accession>A0ABT4JBI7</accession>
<keyword evidence="2" id="KW-1185">Reference proteome</keyword>
<evidence type="ECO:0000313" key="1">
    <source>
        <dbReference type="EMBL" id="MCZ0964471.1"/>
    </source>
</evidence>